<reference evidence="2 3" key="1">
    <citation type="submission" date="2020-07" db="EMBL/GenBank/DDBJ databases">
        <title>Sequencing the genomes of 1000 actinobacteria strains.</title>
        <authorList>
            <person name="Klenk H.-P."/>
        </authorList>
    </citation>
    <scope>NUCLEOTIDE SEQUENCE [LARGE SCALE GENOMIC DNA]</scope>
    <source>
        <strain evidence="2 3">DSM 18965</strain>
    </source>
</reference>
<evidence type="ECO:0000313" key="2">
    <source>
        <dbReference type="EMBL" id="NYD58385.1"/>
    </source>
</evidence>
<feature type="signal peptide" evidence="1">
    <location>
        <begin position="1"/>
        <end position="26"/>
    </location>
</feature>
<comment type="caution">
    <text evidence="2">The sequence shown here is derived from an EMBL/GenBank/DDBJ whole genome shotgun (WGS) entry which is preliminary data.</text>
</comment>
<sequence length="328" mass="34423">MSRLTSTLASLALGALTTSLLPAAVAAGGAEAPPPTTIRLERLERGADAAAAYVDGDRVVDGARSTRVRGQQLRLLGTRPDGRYVVVVHRGGRAQVRAVTPEKGSRKILPVYEQETAMLSGDGTRVVTALYRYSAGRTLLRAYDSTSGVRTGSVERRGYESVLDADATTVVHSGDRGPVVAWDPATGTSRRVSARAGYAADLAADRLAVLTGDPYEGGCSVVSTLSDPGTALWRSCEEGVVEFSPDGSHVATIHLLTDGLGPSEVAVHTVAGAETGRYRLRSGYFPRAFFEDADTLLLDTSTAKASAVVRCDGPRCELASDLGAGETW</sequence>
<dbReference type="RefSeq" id="WP_179616010.1">
    <property type="nucleotide sequence ID" value="NZ_CP059163.1"/>
</dbReference>
<gene>
    <name evidence="2" type="ORF">BKA08_002623</name>
</gene>
<dbReference type="AlphaFoldDB" id="A0A7Y9F494"/>
<dbReference type="EMBL" id="JACCBE010000001">
    <property type="protein sequence ID" value="NYD58385.1"/>
    <property type="molecule type" value="Genomic_DNA"/>
</dbReference>
<dbReference type="SUPFAM" id="SSF50969">
    <property type="entry name" value="YVTN repeat-like/Quinoprotein amine dehydrogenase"/>
    <property type="match status" value="1"/>
</dbReference>
<protein>
    <submittedName>
        <fullName evidence="2">Uncharacterized protein</fullName>
    </submittedName>
</protein>
<dbReference type="Proteomes" id="UP000516957">
    <property type="component" value="Unassembled WGS sequence"/>
</dbReference>
<keyword evidence="1" id="KW-0732">Signal</keyword>
<evidence type="ECO:0000313" key="3">
    <source>
        <dbReference type="Proteomes" id="UP000516957"/>
    </source>
</evidence>
<keyword evidence="3" id="KW-1185">Reference proteome</keyword>
<dbReference type="InterPro" id="IPR011044">
    <property type="entry name" value="Quino_amine_DH_bsu"/>
</dbReference>
<organism evidence="2 3">
    <name type="scientific">Nocardioides marinisabuli</name>
    <dbReference type="NCBI Taxonomy" id="419476"/>
    <lineage>
        <taxon>Bacteria</taxon>
        <taxon>Bacillati</taxon>
        <taxon>Actinomycetota</taxon>
        <taxon>Actinomycetes</taxon>
        <taxon>Propionibacteriales</taxon>
        <taxon>Nocardioidaceae</taxon>
        <taxon>Nocardioides</taxon>
    </lineage>
</organism>
<accession>A0A7Y9F494</accession>
<name>A0A7Y9F494_9ACTN</name>
<proteinExistence type="predicted"/>
<feature type="chain" id="PRO_5031232803" evidence="1">
    <location>
        <begin position="27"/>
        <end position="328"/>
    </location>
</feature>
<evidence type="ECO:0000256" key="1">
    <source>
        <dbReference type="SAM" id="SignalP"/>
    </source>
</evidence>